<evidence type="ECO:0000313" key="7">
    <source>
        <dbReference type="EMBL" id="SBV38119.1"/>
    </source>
</evidence>
<dbReference type="Pfam" id="PF04932">
    <property type="entry name" value="Wzy_C"/>
    <property type="match status" value="1"/>
</dbReference>
<feature type="transmembrane region" description="Helical" evidence="5">
    <location>
        <begin position="20"/>
        <end position="49"/>
    </location>
</feature>
<dbReference type="EMBL" id="FLTS01000001">
    <property type="protein sequence ID" value="SBV38119.1"/>
    <property type="molecule type" value="Genomic_DNA"/>
</dbReference>
<feature type="transmembrane region" description="Helical" evidence="5">
    <location>
        <begin position="61"/>
        <end position="82"/>
    </location>
</feature>
<keyword evidence="4 5" id="KW-0472">Membrane</keyword>
<proteinExistence type="predicted"/>
<evidence type="ECO:0000256" key="1">
    <source>
        <dbReference type="ARBA" id="ARBA00004141"/>
    </source>
</evidence>
<dbReference type="PANTHER" id="PTHR37422">
    <property type="entry name" value="TEICHURONIC ACID BIOSYNTHESIS PROTEIN TUAE"/>
    <property type="match status" value="1"/>
</dbReference>
<accession>A0A1Y5Q730</accession>
<dbReference type="InterPro" id="IPR051533">
    <property type="entry name" value="WaaL-like"/>
</dbReference>
<reference evidence="7" key="1">
    <citation type="submission" date="2016-03" db="EMBL/GenBank/DDBJ databases">
        <authorList>
            <person name="Ploux O."/>
        </authorList>
    </citation>
    <scope>NUCLEOTIDE SEQUENCE</scope>
    <source>
        <strain evidence="7">UC10</strain>
    </source>
</reference>
<keyword evidence="3 5" id="KW-1133">Transmembrane helix</keyword>
<keyword evidence="2 5" id="KW-0812">Transmembrane</keyword>
<evidence type="ECO:0000259" key="6">
    <source>
        <dbReference type="Pfam" id="PF04932"/>
    </source>
</evidence>
<evidence type="ECO:0000256" key="3">
    <source>
        <dbReference type="ARBA" id="ARBA00022989"/>
    </source>
</evidence>
<dbReference type="PANTHER" id="PTHR37422:SF21">
    <property type="entry name" value="EXOQ-LIKE PROTEIN"/>
    <property type="match status" value="1"/>
</dbReference>
<comment type="subcellular location">
    <subcellularLocation>
        <location evidence="1">Membrane</location>
        <topology evidence="1">Multi-pass membrane protein</topology>
    </subcellularLocation>
</comment>
<dbReference type="AlphaFoldDB" id="A0A1Y5Q730"/>
<protein>
    <recommendedName>
        <fullName evidence="6">O-antigen ligase-related domain-containing protein</fullName>
    </recommendedName>
</protein>
<gene>
    <name evidence="7" type="ORF">STPYR_13069</name>
</gene>
<name>A0A1Y5Q730_9GAMM</name>
<sequence length="439" mass="46354">MANLPADPSSRIPVPLAGRWAPAWVLAFVALWPLPGIAEAVLVLAALFAVVRLLQLRMRGAIGATLGVPAWALTSVLFLAYWLPQLLSALDAQAPGRALGKVAGGLRYLPFMWLVAMAVANDARRRVTFTGLAVIAGIWSLDALLQMLSATSPLFWSLDQLKQLVSGHALCLPQDVAGPGRVNGVFGACNPKLGQVLASLSPFLLLLAGQRWGRAGWAVAALFAGIAILLAGSRASWITYALVLLFTGWRLLGARWMVLAMLAAVLGVAALGTGSTQVRERIAATLPALSGKAADINAASAGRGRIWSGALCMVREHPVNGVGVRGFRDAWPECDPAHGQGAEWGDGPALHAHQLVLEILSETGLLGLSLWLMGAAMAWRAWRYADVAARERARPAALALLVTVFPLNTHLAFHSAFWGGVLLLLAALYAGALTARGEE</sequence>
<feature type="transmembrane region" description="Helical" evidence="5">
    <location>
        <begin position="127"/>
        <end position="148"/>
    </location>
</feature>
<feature type="transmembrane region" description="Helical" evidence="5">
    <location>
        <begin position="417"/>
        <end position="435"/>
    </location>
</feature>
<feature type="transmembrane region" description="Helical" evidence="5">
    <location>
        <begin position="212"/>
        <end position="231"/>
    </location>
</feature>
<feature type="domain" description="O-antigen ligase-related" evidence="6">
    <location>
        <begin position="220"/>
        <end position="372"/>
    </location>
</feature>
<dbReference type="GO" id="GO:0016020">
    <property type="term" value="C:membrane"/>
    <property type="evidence" value="ECO:0007669"/>
    <property type="project" value="UniProtKB-SubCell"/>
</dbReference>
<evidence type="ECO:0000256" key="4">
    <source>
        <dbReference type="ARBA" id="ARBA00023136"/>
    </source>
</evidence>
<dbReference type="InterPro" id="IPR007016">
    <property type="entry name" value="O-antigen_ligase-rel_domated"/>
</dbReference>
<feature type="transmembrane region" description="Helical" evidence="5">
    <location>
        <begin position="102"/>
        <end position="120"/>
    </location>
</feature>
<evidence type="ECO:0000256" key="5">
    <source>
        <dbReference type="SAM" id="Phobius"/>
    </source>
</evidence>
<organism evidence="7">
    <name type="scientific">uncultured Stenotrophomonas sp</name>
    <dbReference type="NCBI Taxonomy" id="165438"/>
    <lineage>
        <taxon>Bacteria</taxon>
        <taxon>Pseudomonadati</taxon>
        <taxon>Pseudomonadota</taxon>
        <taxon>Gammaproteobacteria</taxon>
        <taxon>Lysobacterales</taxon>
        <taxon>Lysobacteraceae</taxon>
        <taxon>Stenotrophomonas</taxon>
        <taxon>environmental samples</taxon>
    </lineage>
</organism>
<feature type="transmembrane region" description="Helical" evidence="5">
    <location>
        <begin position="252"/>
        <end position="271"/>
    </location>
</feature>
<evidence type="ECO:0000256" key="2">
    <source>
        <dbReference type="ARBA" id="ARBA00022692"/>
    </source>
</evidence>
<feature type="transmembrane region" description="Helical" evidence="5">
    <location>
        <begin position="364"/>
        <end position="382"/>
    </location>
</feature>